<keyword evidence="1" id="KW-0812">Transmembrane</keyword>
<evidence type="ECO:0000313" key="2">
    <source>
        <dbReference type="EMBL" id="MEN5390579.1"/>
    </source>
</evidence>
<evidence type="ECO:0000256" key="1">
    <source>
        <dbReference type="SAM" id="Phobius"/>
    </source>
</evidence>
<dbReference type="RefSeq" id="WP_346469815.1">
    <property type="nucleotide sequence ID" value="NZ_JBDJNV010000024.1"/>
</dbReference>
<name>A0ABV0C8D4_9GAMM</name>
<evidence type="ECO:0008006" key="4">
    <source>
        <dbReference type="Google" id="ProtNLM"/>
    </source>
</evidence>
<comment type="caution">
    <text evidence="2">The sequence shown here is derived from an EMBL/GenBank/DDBJ whole genome shotgun (WGS) entry which is preliminary data.</text>
</comment>
<feature type="transmembrane region" description="Helical" evidence="1">
    <location>
        <begin position="28"/>
        <end position="46"/>
    </location>
</feature>
<dbReference type="Proteomes" id="UP001400166">
    <property type="component" value="Unassembled WGS sequence"/>
</dbReference>
<protein>
    <recommendedName>
        <fullName evidence="4">Transmembrane protein</fullName>
    </recommendedName>
</protein>
<sequence length="58" mass="6536">MKFPGIDEKTFAICVCCLAVVAASSDRWIWPLLCVGAVVIAIARFADARRKRIQRERN</sequence>
<gene>
    <name evidence="2" type="ORF">ABE587_12215</name>
</gene>
<keyword evidence="1" id="KW-1133">Transmembrane helix</keyword>
<evidence type="ECO:0000313" key="3">
    <source>
        <dbReference type="Proteomes" id="UP001400166"/>
    </source>
</evidence>
<keyword evidence="1" id="KW-0472">Membrane</keyword>
<reference evidence="2 3" key="1">
    <citation type="submission" date="2024-04" db="EMBL/GenBank/DDBJ databases">
        <title>WGS of bacteria from Torrens River.</title>
        <authorList>
            <person name="Wyrsch E.R."/>
            <person name="Drigo B."/>
        </authorList>
    </citation>
    <scope>NUCLEOTIDE SEQUENCE [LARGE SCALE GENOMIC DNA]</scope>
    <source>
        <strain evidence="2 3">TWI153</strain>
    </source>
</reference>
<organism evidence="2 3">
    <name type="scientific">Stenotrophomonas hibiscicola</name>
    <dbReference type="NCBI Taxonomy" id="86189"/>
    <lineage>
        <taxon>Bacteria</taxon>
        <taxon>Pseudomonadati</taxon>
        <taxon>Pseudomonadota</taxon>
        <taxon>Gammaproteobacteria</taxon>
        <taxon>Lysobacterales</taxon>
        <taxon>Lysobacteraceae</taxon>
        <taxon>Stenotrophomonas</taxon>
        <taxon>Stenotrophomonas maltophilia group</taxon>
    </lineage>
</organism>
<accession>A0ABV0C8D4</accession>
<keyword evidence="3" id="KW-1185">Reference proteome</keyword>
<dbReference type="EMBL" id="JBDJOF010000022">
    <property type="protein sequence ID" value="MEN5390579.1"/>
    <property type="molecule type" value="Genomic_DNA"/>
</dbReference>
<proteinExistence type="predicted"/>